<sequence length="55" mass="6260">MTALLLILVFLLFQTFVLLCCVAAGNDAASQEISDQEQMEFIREWEKIHCSSPQK</sequence>
<dbReference type="Proteomes" id="UP000095447">
    <property type="component" value="Unassembled WGS sequence"/>
</dbReference>
<accession>A0A173WHF0</accession>
<dbReference type="AlphaFoldDB" id="A0A173WHF0"/>
<gene>
    <name evidence="1" type="ORF">ERS852395_00140</name>
</gene>
<reference evidence="1 2" key="1">
    <citation type="submission" date="2015-09" db="EMBL/GenBank/DDBJ databases">
        <authorList>
            <consortium name="Pathogen Informatics"/>
        </authorList>
    </citation>
    <scope>NUCLEOTIDE SEQUENCE [LARGE SCALE GENOMIC DNA]</scope>
    <source>
        <strain evidence="1 2">2789STDY5608838</strain>
    </source>
</reference>
<dbReference type="EMBL" id="CYZA01000001">
    <property type="protein sequence ID" value="CUN38376.1"/>
    <property type="molecule type" value="Genomic_DNA"/>
</dbReference>
<evidence type="ECO:0000313" key="1">
    <source>
        <dbReference type="EMBL" id="CUN38376.1"/>
    </source>
</evidence>
<evidence type="ECO:0000313" key="2">
    <source>
        <dbReference type="Proteomes" id="UP000095447"/>
    </source>
</evidence>
<proteinExistence type="predicted"/>
<name>A0A173WHF0_9FIRM</name>
<organism evidence="1 2">
    <name type="scientific">Blautia obeum</name>
    <dbReference type="NCBI Taxonomy" id="40520"/>
    <lineage>
        <taxon>Bacteria</taxon>
        <taxon>Bacillati</taxon>
        <taxon>Bacillota</taxon>
        <taxon>Clostridia</taxon>
        <taxon>Lachnospirales</taxon>
        <taxon>Lachnospiraceae</taxon>
        <taxon>Blautia</taxon>
    </lineage>
</organism>
<protein>
    <submittedName>
        <fullName evidence="1">Uncharacterized protein</fullName>
    </submittedName>
</protein>